<dbReference type="RefSeq" id="WP_150904492.1">
    <property type="nucleotide sequence ID" value="NZ_VTWT01000007.1"/>
</dbReference>
<dbReference type="AlphaFoldDB" id="A0A5N1ISE9"/>
<dbReference type="FunFam" id="3.40.640.10:FF:000031">
    <property type="entry name" value="Kynureninase"/>
    <property type="match status" value="1"/>
</dbReference>
<keyword evidence="1 4" id="KW-0662">Pyridine nucleotide biosynthesis</keyword>
<dbReference type="UniPathway" id="UPA00253">
    <property type="reaction ID" value="UER00329"/>
</dbReference>
<comment type="similarity">
    <text evidence="4 6">Belongs to the kynureninase family.</text>
</comment>
<organism evidence="7 8">
    <name type="scientific">Adhaeribacter soli</name>
    <dbReference type="NCBI Taxonomy" id="2607655"/>
    <lineage>
        <taxon>Bacteria</taxon>
        <taxon>Pseudomonadati</taxon>
        <taxon>Bacteroidota</taxon>
        <taxon>Cytophagia</taxon>
        <taxon>Cytophagales</taxon>
        <taxon>Hymenobacteraceae</taxon>
        <taxon>Adhaeribacter</taxon>
    </lineage>
</organism>
<feature type="binding site" evidence="4">
    <location>
        <position position="105"/>
    </location>
    <ligand>
        <name>pyridoxal 5'-phosphate</name>
        <dbReference type="ChEBI" id="CHEBI:597326"/>
    </ligand>
</feature>
<dbReference type="PIRSF" id="PIRSF038800">
    <property type="entry name" value="KYNU"/>
    <property type="match status" value="1"/>
</dbReference>
<dbReference type="UniPathway" id="UPA00334">
    <property type="reaction ID" value="UER00455"/>
</dbReference>
<feature type="binding site" evidence="4">
    <location>
        <position position="218"/>
    </location>
    <ligand>
        <name>pyridoxal 5'-phosphate</name>
        <dbReference type="ChEBI" id="CHEBI:597326"/>
    </ligand>
</feature>
<keyword evidence="2 4" id="KW-0378">Hydrolase</keyword>
<keyword evidence="8" id="KW-1185">Reference proteome</keyword>
<comment type="function">
    <text evidence="4 6">Catalyzes the cleavage of L-kynurenine (L-Kyn) and L-3-hydroxykynurenine (L-3OHKyn) into anthranilic acid (AA) and 3-hydroxyanthranilic acid (3-OHAA), respectively.</text>
</comment>
<dbReference type="Proteomes" id="UP000326570">
    <property type="component" value="Unassembled WGS sequence"/>
</dbReference>
<feature type="binding site" evidence="4">
    <location>
        <position position="106"/>
    </location>
    <ligand>
        <name>pyridoxal 5'-phosphate</name>
        <dbReference type="ChEBI" id="CHEBI:597326"/>
    </ligand>
</feature>
<dbReference type="GO" id="GO:0030170">
    <property type="term" value="F:pyridoxal phosphate binding"/>
    <property type="evidence" value="ECO:0007669"/>
    <property type="project" value="UniProtKB-UniRule"/>
</dbReference>
<feature type="binding site" evidence="4">
    <location>
        <position position="274"/>
    </location>
    <ligand>
        <name>pyridoxal 5'-phosphate</name>
        <dbReference type="ChEBI" id="CHEBI:597326"/>
    </ligand>
</feature>
<evidence type="ECO:0000256" key="6">
    <source>
        <dbReference type="PIRNR" id="PIRNR038800"/>
    </source>
</evidence>
<evidence type="ECO:0000256" key="2">
    <source>
        <dbReference type="ARBA" id="ARBA00022801"/>
    </source>
</evidence>
<evidence type="ECO:0000256" key="5">
    <source>
        <dbReference type="NCBIfam" id="TIGR01814"/>
    </source>
</evidence>
<sequence>MTYENTLSYAQAQDQQDPLRKYREQFYFPQVNGRDAVYFTGNSLGLQPKAAKAAIELELEDWANLGVEGHFEGRNPWMHYHEFLTEKAARVVGANPLEVVVMNTLTVNLHLMMVSFYRPTKERFKIITEAGAFPSDQYALETQVKFHGFIPDEAIIEIAPREGEHTLRTEDIINVINANAGSVALIMMGGVNYYTGQAFDMETITKAGHVIGATVGFDLAHAAGNLELHLHDWNVDFAVWCTYKYLNSGPGGTSGVFVHERHADNADLPRFAGWWGHDKEVRFKMQKGFKPMRGAAGWQISNAQILPMAVHNASLKIFDEVGMKALRQKSEKLTGYLEFLINNINSEGKTQSFEMITPTNPKDRGAQISLVATHNGRGLFEKLTKAGVIADWREPNVIRVAPVPLYNSFEDVFRFAEILRENV</sequence>
<feature type="binding site" evidence="4">
    <location>
        <position position="302"/>
    </location>
    <ligand>
        <name>pyridoxal 5'-phosphate</name>
        <dbReference type="ChEBI" id="CHEBI:597326"/>
    </ligand>
</feature>
<evidence type="ECO:0000313" key="8">
    <source>
        <dbReference type="Proteomes" id="UP000326570"/>
    </source>
</evidence>
<dbReference type="InterPro" id="IPR015424">
    <property type="entry name" value="PyrdxlP-dep_Trfase"/>
</dbReference>
<dbReference type="InterPro" id="IPR015422">
    <property type="entry name" value="PyrdxlP-dep_Trfase_small"/>
</dbReference>
<dbReference type="InterPro" id="IPR010111">
    <property type="entry name" value="Kynureninase"/>
</dbReference>
<dbReference type="InterPro" id="IPR015421">
    <property type="entry name" value="PyrdxlP-dep_Trfase_major"/>
</dbReference>
<name>A0A5N1ISE9_9BACT</name>
<accession>A0A5N1ISE9</accession>
<proteinExistence type="inferred from homology"/>
<dbReference type="GO" id="GO:0019805">
    <property type="term" value="P:quinolinate biosynthetic process"/>
    <property type="evidence" value="ECO:0007669"/>
    <property type="project" value="UniProtKB-UniRule"/>
</dbReference>
<dbReference type="GO" id="GO:0043420">
    <property type="term" value="P:anthranilate metabolic process"/>
    <property type="evidence" value="ECO:0007669"/>
    <property type="project" value="TreeGrafter"/>
</dbReference>
<dbReference type="EC" id="3.7.1.3" evidence="4 5"/>
<comment type="subunit">
    <text evidence="4 6">Homodimer.</text>
</comment>
<comment type="pathway">
    <text evidence="4 6">Cofactor biosynthesis; NAD(+) biosynthesis; quinolinate from L-kynurenine: step 2/3.</text>
</comment>
<dbReference type="GO" id="GO:0030429">
    <property type="term" value="F:kynureninase activity"/>
    <property type="evidence" value="ECO:0007669"/>
    <property type="project" value="UniProtKB-UniRule"/>
</dbReference>
<dbReference type="Pfam" id="PF22580">
    <property type="entry name" value="KYNU_C"/>
    <property type="match status" value="1"/>
</dbReference>
<dbReference type="NCBIfam" id="TIGR01814">
    <property type="entry name" value="kynureninase"/>
    <property type="match status" value="1"/>
</dbReference>
<dbReference type="GO" id="GO:0019441">
    <property type="term" value="P:L-tryptophan catabolic process to kynurenine"/>
    <property type="evidence" value="ECO:0007669"/>
    <property type="project" value="TreeGrafter"/>
</dbReference>
<comment type="caution">
    <text evidence="7">The sequence shown here is derived from an EMBL/GenBank/DDBJ whole genome shotgun (WGS) entry which is preliminary data.</text>
</comment>
<comment type="cofactor">
    <cofactor evidence="4 6">
        <name>pyridoxal 5'-phosphate</name>
        <dbReference type="ChEBI" id="CHEBI:597326"/>
    </cofactor>
</comment>
<feature type="binding site" evidence="4">
    <location>
        <position position="221"/>
    </location>
    <ligand>
        <name>pyridoxal 5'-phosphate</name>
        <dbReference type="ChEBI" id="CHEBI:597326"/>
    </ligand>
</feature>
<reference evidence="7 8" key="1">
    <citation type="submission" date="2019-09" db="EMBL/GenBank/DDBJ databases">
        <title>Genome sequence of Adhaeribacter sp. M2.</title>
        <authorList>
            <person name="Srinivasan S."/>
        </authorList>
    </citation>
    <scope>NUCLEOTIDE SEQUENCE [LARGE SCALE GENOMIC DNA]</scope>
    <source>
        <strain evidence="7 8">M2</strain>
    </source>
</reference>
<dbReference type="HAMAP" id="MF_01970">
    <property type="entry name" value="Kynureninase"/>
    <property type="match status" value="1"/>
</dbReference>
<gene>
    <name evidence="4 7" type="primary">kynU</name>
    <name evidence="7" type="ORF">F0P94_13880</name>
</gene>
<comment type="pathway">
    <text evidence="4 6">Amino-acid degradation; L-kynurenine degradation; L-alanine and anthranilate from L-kynurenine: step 1/1.</text>
</comment>
<comment type="catalytic activity">
    <reaction evidence="4 6">
        <text>L-kynurenine + H2O = anthranilate + L-alanine + H(+)</text>
        <dbReference type="Rhea" id="RHEA:16813"/>
        <dbReference type="ChEBI" id="CHEBI:15377"/>
        <dbReference type="ChEBI" id="CHEBI:15378"/>
        <dbReference type="ChEBI" id="CHEBI:16567"/>
        <dbReference type="ChEBI" id="CHEBI:57959"/>
        <dbReference type="ChEBI" id="CHEBI:57972"/>
        <dbReference type="EC" id="3.7.1.3"/>
    </reaction>
</comment>
<dbReference type="Gene3D" id="3.40.640.10">
    <property type="entry name" value="Type I PLP-dependent aspartate aminotransferase-like (Major domain)"/>
    <property type="match status" value="1"/>
</dbReference>
<feature type="modified residue" description="N6-(pyridoxal phosphate)lysine" evidence="4">
    <location>
        <position position="244"/>
    </location>
</feature>
<dbReference type="GO" id="GO:0005737">
    <property type="term" value="C:cytoplasm"/>
    <property type="evidence" value="ECO:0007669"/>
    <property type="project" value="UniProtKB-UniRule"/>
</dbReference>
<evidence type="ECO:0000256" key="1">
    <source>
        <dbReference type="ARBA" id="ARBA00022642"/>
    </source>
</evidence>
<dbReference type="PANTHER" id="PTHR14084:SF0">
    <property type="entry name" value="KYNURENINASE"/>
    <property type="match status" value="1"/>
</dbReference>
<dbReference type="EMBL" id="VTWT01000007">
    <property type="protein sequence ID" value="KAA9331883.1"/>
    <property type="molecule type" value="Genomic_DNA"/>
</dbReference>
<dbReference type="GO" id="GO:0009435">
    <property type="term" value="P:NAD+ biosynthetic process"/>
    <property type="evidence" value="ECO:0007669"/>
    <property type="project" value="UniProtKB-UniRule"/>
</dbReference>
<dbReference type="PANTHER" id="PTHR14084">
    <property type="entry name" value="KYNURENINASE"/>
    <property type="match status" value="1"/>
</dbReference>
<evidence type="ECO:0000256" key="4">
    <source>
        <dbReference type="HAMAP-Rule" id="MF_01970"/>
    </source>
</evidence>
<comment type="catalytic activity">
    <reaction evidence="6">
        <text>3-hydroxy-L-kynurenine + H2O = 3-hydroxyanthranilate + L-alanine + H(+)</text>
        <dbReference type="Rhea" id="RHEA:25143"/>
        <dbReference type="ChEBI" id="CHEBI:15377"/>
        <dbReference type="ChEBI" id="CHEBI:15378"/>
        <dbReference type="ChEBI" id="CHEBI:36559"/>
        <dbReference type="ChEBI" id="CHEBI:57972"/>
        <dbReference type="ChEBI" id="CHEBI:58125"/>
        <dbReference type="EC" id="3.7.1.3"/>
    </reaction>
</comment>
<protein>
    <recommendedName>
        <fullName evidence="4 5">Kynureninase</fullName>
        <ecNumber evidence="4 5">3.7.1.3</ecNumber>
    </recommendedName>
    <alternativeName>
        <fullName evidence="4">L-kynurenine hydrolase</fullName>
    </alternativeName>
</protein>
<evidence type="ECO:0000256" key="3">
    <source>
        <dbReference type="ARBA" id="ARBA00022898"/>
    </source>
</evidence>
<keyword evidence="3 4" id="KW-0663">Pyridoxal phosphate</keyword>
<dbReference type="Gene3D" id="3.90.1150.10">
    <property type="entry name" value="Aspartate Aminotransferase, domain 1"/>
    <property type="match status" value="1"/>
</dbReference>
<dbReference type="GO" id="GO:0097053">
    <property type="term" value="P:L-kynurenine catabolic process"/>
    <property type="evidence" value="ECO:0007669"/>
    <property type="project" value="UniProtKB-UniRule"/>
</dbReference>
<comment type="caution">
    <text evidence="4">Lacks conserved residue(s) required for the propagation of feature annotation.</text>
</comment>
<dbReference type="SUPFAM" id="SSF53383">
    <property type="entry name" value="PLP-dependent transferases"/>
    <property type="match status" value="1"/>
</dbReference>
<evidence type="ECO:0000313" key="7">
    <source>
        <dbReference type="EMBL" id="KAA9331883.1"/>
    </source>
</evidence>
<feature type="binding site" evidence="4">
    <location>
        <position position="243"/>
    </location>
    <ligand>
        <name>pyridoxal 5'-phosphate</name>
        <dbReference type="ChEBI" id="CHEBI:597326"/>
    </ligand>
</feature>
<feature type="binding site" evidence="4">
    <location>
        <begin position="133"/>
        <end position="136"/>
    </location>
    <ligand>
        <name>pyridoxal 5'-phosphate</name>
        <dbReference type="ChEBI" id="CHEBI:597326"/>
    </ligand>
</feature>